<keyword evidence="4 6" id="KW-1133">Transmembrane helix</keyword>
<accession>A0ABQ4C0A8</accession>
<dbReference type="EMBL" id="BONC01000010">
    <property type="protein sequence ID" value="GIF55856.1"/>
    <property type="molecule type" value="Genomic_DNA"/>
</dbReference>
<dbReference type="PANTHER" id="PTHR39087">
    <property type="entry name" value="UPF0104 MEMBRANE PROTEIN MJ1595"/>
    <property type="match status" value="1"/>
</dbReference>
<feature type="transmembrane region" description="Helical" evidence="6">
    <location>
        <begin position="176"/>
        <end position="197"/>
    </location>
</feature>
<protein>
    <submittedName>
        <fullName evidence="7">Uncharacterized protein</fullName>
    </submittedName>
</protein>
<evidence type="ECO:0000256" key="4">
    <source>
        <dbReference type="ARBA" id="ARBA00022989"/>
    </source>
</evidence>
<evidence type="ECO:0000313" key="7">
    <source>
        <dbReference type="EMBL" id="GIF55856.1"/>
    </source>
</evidence>
<feature type="transmembrane region" description="Helical" evidence="6">
    <location>
        <begin position="294"/>
        <end position="316"/>
    </location>
</feature>
<keyword evidence="2" id="KW-1003">Cell membrane</keyword>
<feature type="transmembrane region" description="Helical" evidence="6">
    <location>
        <begin position="26"/>
        <end position="44"/>
    </location>
</feature>
<feature type="transmembrane region" description="Helical" evidence="6">
    <location>
        <begin position="107"/>
        <end position="129"/>
    </location>
</feature>
<evidence type="ECO:0000256" key="3">
    <source>
        <dbReference type="ARBA" id="ARBA00022692"/>
    </source>
</evidence>
<keyword evidence="3 6" id="KW-0812">Transmembrane</keyword>
<name>A0ABQ4C0A8_9ACTN</name>
<comment type="subcellular location">
    <subcellularLocation>
        <location evidence="1">Cell membrane</location>
        <topology evidence="1">Multi-pass membrane protein</topology>
    </subcellularLocation>
</comment>
<feature type="transmembrane region" description="Helical" evidence="6">
    <location>
        <begin position="328"/>
        <end position="351"/>
    </location>
</feature>
<gene>
    <name evidence="7" type="ORF">Air01nite_19510</name>
</gene>
<evidence type="ECO:0000256" key="1">
    <source>
        <dbReference type="ARBA" id="ARBA00004651"/>
    </source>
</evidence>
<feature type="transmembrane region" description="Helical" evidence="6">
    <location>
        <begin position="64"/>
        <end position="86"/>
    </location>
</feature>
<evidence type="ECO:0000256" key="2">
    <source>
        <dbReference type="ARBA" id="ARBA00022475"/>
    </source>
</evidence>
<feature type="transmembrane region" description="Helical" evidence="6">
    <location>
        <begin position="149"/>
        <end position="169"/>
    </location>
</feature>
<dbReference type="PANTHER" id="PTHR39087:SF2">
    <property type="entry name" value="UPF0104 MEMBRANE PROTEIN MJ1595"/>
    <property type="match status" value="1"/>
</dbReference>
<organism evidence="7 8">
    <name type="scientific">Asanoa iriomotensis</name>
    <dbReference type="NCBI Taxonomy" id="234613"/>
    <lineage>
        <taxon>Bacteria</taxon>
        <taxon>Bacillati</taxon>
        <taxon>Actinomycetota</taxon>
        <taxon>Actinomycetes</taxon>
        <taxon>Micromonosporales</taxon>
        <taxon>Micromonosporaceae</taxon>
        <taxon>Asanoa</taxon>
    </lineage>
</organism>
<keyword evidence="8" id="KW-1185">Reference proteome</keyword>
<proteinExistence type="predicted"/>
<keyword evidence="5 6" id="KW-0472">Membrane</keyword>
<evidence type="ECO:0000256" key="6">
    <source>
        <dbReference type="SAM" id="Phobius"/>
    </source>
</evidence>
<feature type="transmembrane region" description="Helical" evidence="6">
    <location>
        <begin position="265"/>
        <end position="287"/>
    </location>
</feature>
<dbReference type="Pfam" id="PF03706">
    <property type="entry name" value="LPG_synthase_TM"/>
    <property type="match status" value="1"/>
</dbReference>
<evidence type="ECO:0000313" key="8">
    <source>
        <dbReference type="Proteomes" id="UP000624325"/>
    </source>
</evidence>
<comment type="caution">
    <text evidence="7">The sequence shown here is derived from an EMBL/GenBank/DDBJ whole genome shotgun (WGS) entry which is preliminary data.</text>
</comment>
<sequence>MGMSTAGAPAQTETRAVGGVSARSRLTRAGLLAAGIGLTVWGAFHAKSVGASWSAAWHHVVQLGWLWLIGLGVLWFLGLCVHTIVLTASMPGLSHRRALALNLSGSFVANVLPLGGVAGTVLNLGMARTWGHSNMDFARFVVVSKAADLVAKLILPVAAVVALLAWGSVALGRGSMLWLLASLACLGVAALVAAAIAGRARPMLRMVAALERFCRWCTRKVGARIPVEFSADAVRLAETTDGLVRRRWLQLTVGMAGYLVLQGGLLWLCMVAVGVHLSPPVIFAGLVAERVLTLFALTPGGVGLVETGAIAVLIALGTAPTGALAGVLLYRAYIFLAEIPFGGLATVLWLVGRGTTRRKAVTT</sequence>
<dbReference type="InterPro" id="IPR022791">
    <property type="entry name" value="L-PG_synthase/AglD"/>
</dbReference>
<evidence type="ECO:0000256" key="5">
    <source>
        <dbReference type="ARBA" id="ARBA00023136"/>
    </source>
</evidence>
<dbReference type="Proteomes" id="UP000624325">
    <property type="component" value="Unassembled WGS sequence"/>
</dbReference>
<reference evidence="7 8" key="1">
    <citation type="submission" date="2021-01" db="EMBL/GenBank/DDBJ databases">
        <title>Whole genome shotgun sequence of Asanoa iriomotensis NBRC 100142.</title>
        <authorList>
            <person name="Komaki H."/>
            <person name="Tamura T."/>
        </authorList>
    </citation>
    <scope>NUCLEOTIDE SEQUENCE [LARGE SCALE GENOMIC DNA]</scope>
    <source>
        <strain evidence="7 8">NBRC 100142</strain>
    </source>
</reference>